<gene>
    <name evidence="2" type="ORF">BU26DRAFT_9574</name>
</gene>
<feature type="compositionally biased region" description="Polar residues" evidence="1">
    <location>
        <begin position="43"/>
        <end position="60"/>
    </location>
</feature>
<feature type="compositionally biased region" description="Basic and acidic residues" evidence="1">
    <location>
        <begin position="132"/>
        <end position="154"/>
    </location>
</feature>
<feature type="compositionally biased region" description="Polar residues" evidence="1">
    <location>
        <begin position="162"/>
        <end position="179"/>
    </location>
</feature>
<evidence type="ECO:0000256" key="1">
    <source>
        <dbReference type="SAM" id="MobiDB-lite"/>
    </source>
</evidence>
<feature type="compositionally biased region" description="Basic and acidic residues" evidence="1">
    <location>
        <begin position="239"/>
        <end position="261"/>
    </location>
</feature>
<dbReference type="EMBL" id="ML987189">
    <property type="protein sequence ID" value="KAF2255843.1"/>
    <property type="molecule type" value="Genomic_DNA"/>
</dbReference>
<organism evidence="2 3">
    <name type="scientific">Trematosphaeria pertusa</name>
    <dbReference type="NCBI Taxonomy" id="390896"/>
    <lineage>
        <taxon>Eukaryota</taxon>
        <taxon>Fungi</taxon>
        <taxon>Dikarya</taxon>
        <taxon>Ascomycota</taxon>
        <taxon>Pezizomycotina</taxon>
        <taxon>Dothideomycetes</taxon>
        <taxon>Pleosporomycetidae</taxon>
        <taxon>Pleosporales</taxon>
        <taxon>Massarineae</taxon>
        <taxon>Trematosphaeriaceae</taxon>
        <taxon>Trematosphaeria</taxon>
    </lineage>
</organism>
<dbReference type="RefSeq" id="XP_033690847.1">
    <property type="nucleotide sequence ID" value="XM_033836545.1"/>
</dbReference>
<name>A0A6A6J306_9PLEO</name>
<keyword evidence="3" id="KW-1185">Reference proteome</keyword>
<protein>
    <submittedName>
        <fullName evidence="2">Uncharacterized protein</fullName>
    </submittedName>
</protein>
<feature type="compositionally biased region" description="Basic and acidic residues" evidence="1">
    <location>
        <begin position="293"/>
        <end position="303"/>
    </location>
</feature>
<dbReference type="PANTHER" id="PTHR38703">
    <property type="entry name" value="CHROMOSOME 8, WHOLE GENOME SHOTGUN SEQUENCE"/>
    <property type="match status" value="1"/>
</dbReference>
<dbReference type="Proteomes" id="UP000800094">
    <property type="component" value="Unassembled WGS sequence"/>
</dbReference>
<evidence type="ECO:0000313" key="3">
    <source>
        <dbReference type="Proteomes" id="UP000800094"/>
    </source>
</evidence>
<evidence type="ECO:0000313" key="2">
    <source>
        <dbReference type="EMBL" id="KAF2255843.1"/>
    </source>
</evidence>
<accession>A0A6A6J306</accession>
<reference evidence="2" key="1">
    <citation type="journal article" date="2020" name="Stud. Mycol.">
        <title>101 Dothideomycetes genomes: a test case for predicting lifestyles and emergence of pathogens.</title>
        <authorList>
            <person name="Haridas S."/>
            <person name="Albert R."/>
            <person name="Binder M."/>
            <person name="Bloem J."/>
            <person name="Labutti K."/>
            <person name="Salamov A."/>
            <person name="Andreopoulos B."/>
            <person name="Baker S."/>
            <person name="Barry K."/>
            <person name="Bills G."/>
            <person name="Bluhm B."/>
            <person name="Cannon C."/>
            <person name="Castanera R."/>
            <person name="Culley D."/>
            <person name="Daum C."/>
            <person name="Ezra D."/>
            <person name="Gonzalez J."/>
            <person name="Henrissat B."/>
            <person name="Kuo A."/>
            <person name="Liang C."/>
            <person name="Lipzen A."/>
            <person name="Lutzoni F."/>
            <person name="Magnuson J."/>
            <person name="Mondo S."/>
            <person name="Nolan M."/>
            <person name="Ohm R."/>
            <person name="Pangilinan J."/>
            <person name="Park H.-J."/>
            <person name="Ramirez L."/>
            <person name="Alfaro M."/>
            <person name="Sun H."/>
            <person name="Tritt A."/>
            <person name="Yoshinaga Y."/>
            <person name="Zwiers L.-H."/>
            <person name="Turgeon B."/>
            <person name="Goodwin S."/>
            <person name="Spatafora J."/>
            <person name="Crous P."/>
            <person name="Grigoriev I."/>
        </authorList>
    </citation>
    <scope>NUCLEOTIDE SEQUENCE</scope>
    <source>
        <strain evidence="2">CBS 122368</strain>
    </source>
</reference>
<dbReference type="AlphaFoldDB" id="A0A6A6J306"/>
<feature type="region of interest" description="Disordered" evidence="1">
    <location>
        <begin position="1"/>
        <end position="215"/>
    </location>
</feature>
<dbReference type="PANTHER" id="PTHR38703:SF1">
    <property type="entry name" value="ALLERGEN"/>
    <property type="match status" value="1"/>
</dbReference>
<proteinExistence type="predicted"/>
<dbReference type="OrthoDB" id="5325276at2759"/>
<feature type="compositionally biased region" description="Low complexity" evidence="1">
    <location>
        <begin position="10"/>
        <end position="20"/>
    </location>
</feature>
<feature type="region of interest" description="Disordered" evidence="1">
    <location>
        <begin position="227"/>
        <end position="303"/>
    </location>
</feature>
<dbReference type="GeneID" id="54589875"/>
<sequence>MPGKLKAFFRRTGSSSSGRTLTQPPLAERHPESAQAAPHAKHQPSTQSTHEPARSVTPSNDEYGRVISSPPQSRRDSPRPPPSHKPPVAATDYGQPDPEDNDESITGRHSLYTPEVSPDGGPTGTGHMSLGGDRRLIEGVSEQKHSEDVADRNIAHYGSASPRHSSIPTSMQGEPQLSKRTSDVLGSHQISLRKGSVGGNSMGSVGSPGSFNSVASKYTLGTGVATEGSLVDGILPHVEGSESRKCKPTDRPSRIARDELRLSWGRRKPRGSSDEDAPRITRGSPGDSAESPSEERPPASKEGLIDLRKFVMGGQRDGPSDEGPPLDGIVDLRDTEDVDKATHWAPAVTHEVVKPTEHHIREEKIYREIHNHDVYHRVQPVYETEILPARHFLRGSNNELVEVSEEQLPYCTGANQRWFIAEKEQPATEVSQRRPRLTEPKVVADQTTMTPAGFERREITIVHSPELEDMSDYASPVLPLHFVHEAVKNPEEELEETDRRLNRRPVTQSLTLKELADTLPATSIPERTSSLRH</sequence>